<name>A0AAD1YGU8_9CLOT</name>
<keyword evidence="1" id="KW-1133">Transmembrane helix</keyword>
<dbReference type="AlphaFoldDB" id="A0AAD1YGU8"/>
<evidence type="ECO:0000256" key="1">
    <source>
        <dbReference type="SAM" id="Phobius"/>
    </source>
</evidence>
<feature type="transmembrane region" description="Helical" evidence="1">
    <location>
        <begin position="122"/>
        <end position="144"/>
    </location>
</feature>
<proteinExistence type="predicted"/>
<evidence type="ECO:0000313" key="3">
    <source>
        <dbReference type="Proteomes" id="UP001189143"/>
    </source>
</evidence>
<keyword evidence="1" id="KW-0812">Transmembrane</keyword>
<accession>A0AAD1YGU8</accession>
<organism evidence="2 3">
    <name type="scientific">Clostridium neonatale</name>
    <dbReference type="NCBI Taxonomy" id="137838"/>
    <lineage>
        <taxon>Bacteria</taxon>
        <taxon>Bacillati</taxon>
        <taxon>Bacillota</taxon>
        <taxon>Clostridia</taxon>
        <taxon>Eubacteriales</taxon>
        <taxon>Clostridiaceae</taxon>
        <taxon>Clostridium</taxon>
    </lineage>
</organism>
<protein>
    <submittedName>
        <fullName evidence="2">Uncharacterized protein</fullName>
    </submittedName>
</protein>
<gene>
    <name evidence="2" type="ORF">CNEO2_390021</name>
</gene>
<reference evidence="2" key="1">
    <citation type="submission" date="2022-10" db="EMBL/GenBank/DDBJ databases">
        <authorList>
            <person name="Aires J."/>
            <person name="Mesa V."/>
        </authorList>
    </citation>
    <scope>NUCLEOTIDE SEQUENCE</scope>
    <source>
        <strain evidence="2">Clostridium neonatale JD116</strain>
    </source>
</reference>
<evidence type="ECO:0000313" key="2">
    <source>
        <dbReference type="EMBL" id="CAI3616217.1"/>
    </source>
</evidence>
<keyword evidence="1" id="KW-0472">Membrane</keyword>
<dbReference type="Proteomes" id="UP001189143">
    <property type="component" value="Unassembled WGS sequence"/>
</dbReference>
<sequence length="177" mass="20521">MNEVIKYGNQFVGYDYKQVQVSFEKVSQYLDGYLNFGWIQDENVQQKKGKGQVILHLKRDRKILNKTELTRLHRHFESCMAEIDAMEKSKDSFAIMSSITIGIIGTAFIAGSTFAVTNDPPIIWLCVLLAIPGFIGWILPYYIYKIVFKKMSKKLNPLIEKKYDEIYEICEMGNKLM</sequence>
<feature type="transmembrane region" description="Helical" evidence="1">
    <location>
        <begin position="93"/>
        <end position="116"/>
    </location>
</feature>
<comment type="caution">
    <text evidence="2">The sequence shown here is derived from an EMBL/GenBank/DDBJ whole genome shotgun (WGS) entry which is preliminary data.</text>
</comment>
<dbReference type="RefSeq" id="WP_125149168.1">
    <property type="nucleotide sequence ID" value="NZ_CAMRXC010000223.1"/>
</dbReference>
<dbReference type="EMBL" id="CAMTCP010000236">
    <property type="protein sequence ID" value="CAI3616217.1"/>
    <property type="molecule type" value="Genomic_DNA"/>
</dbReference>